<reference evidence="3" key="1">
    <citation type="journal article" date="2021" name="Genome Biol. Evol.">
        <title>A High-Quality Reference Genome for a Parasitic Bivalve with Doubly Uniparental Inheritance (Bivalvia: Unionida).</title>
        <authorList>
            <person name="Smith C.H."/>
        </authorList>
    </citation>
    <scope>NUCLEOTIDE SEQUENCE</scope>
    <source>
        <strain evidence="3">CHS0354</strain>
    </source>
</reference>
<feature type="domain" description="Retrotransposon gag" evidence="2">
    <location>
        <begin position="426"/>
        <end position="514"/>
    </location>
</feature>
<feature type="region of interest" description="Disordered" evidence="1">
    <location>
        <begin position="591"/>
        <end position="644"/>
    </location>
</feature>
<dbReference type="AlphaFoldDB" id="A0AAE0VM33"/>
<dbReference type="InterPro" id="IPR005162">
    <property type="entry name" value="Retrotrans_gag_dom"/>
</dbReference>
<reference evidence="3" key="2">
    <citation type="journal article" date="2021" name="Genome Biol. Evol.">
        <title>Developing a high-quality reference genome for a parasitic bivalve with doubly uniparental inheritance (Bivalvia: Unionida).</title>
        <authorList>
            <person name="Smith C.H."/>
        </authorList>
    </citation>
    <scope>NUCLEOTIDE SEQUENCE</scope>
    <source>
        <strain evidence="3">CHS0354</strain>
        <tissue evidence="3">Mantle</tissue>
    </source>
</reference>
<proteinExistence type="predicted"/>
<feature type="compositionally biased region" description="Polar residues" evidence="1">
    <location>
        <begin position="597"/>
        <end position="617"/>
    </location>
</feature>
<organism evidence="3 4">
    <name type="scientific">Potamilus streckersoni</name>
    <dbReference type="NCBI Taxonomy" id="2493646"/>
    <lineage>
        <taxon>Eukaryota</taxon>
        <taxon>Metazoa</taxon>
        <taxon>Spiralia</taxon>
        <taxon>Lophotrochozoa</taxon>
        <taxon>Mollusca</taxon>
        <taxon>Bivalvia</taxon>
        <taxon>Autobranchia</taxon>
        <taxon>Heteroconchia</taxon>
        <taxon>Palaeoheterodonta</taxon>
        <taxon>Unionida</taxon>
        <taxon>Unionoidea</taxon>
        <taxon>Unionidae</taxon>
        <taxon>Ambleminae</taxon>
        <taxon>Lampsilini</taxon>
        <taxon>Potamilus</taxon>
    </lineage>
</organism>
<gene>
    <name evidence="3" type="ORF">CHS0354_015498</name>
</gene>
<dbReference type="Pfam" id="PF03732">
    <property type="entry name" value="Retrotrans_gag"/>
    <property type="match status" value="1"/>
</dbReference>
<dbReference type="PANTHER" id="PTHR33223:SF6">
    <property type="entry name" value="CCHC-TYPE DOMAIN-CONTAINING PROTEIN"/>
    <property type="match status" value="1"/>
</dbReference>
<accession>A0AAE0VM33</accession>
<dbReference type="PANTHER" id="PTHR33223">
    <property type="entry name" value="CCHC-TYPE DOMAIN-CONTAINING PROTEIN"/>
    <property type="match status" value="1"/>
</dbReference>
<keyword evidence="4" id="KW-1185">Reference proteome</keyword>
<reference evidence="3" key="3">
    <citation type="submission" date="2023-05" db="EMBL/GenBank/DDBJ databases">
        <authorList>
            <person name="Smith C.H."/>
        </authorList>
    </citation>
    <scope>NUCLEOTIDE SEQUENCE</scope>
    <source>
        <strain evidence="3">CHS0354</strain>
        <tissue evidence="3">Mantle</tissue>
    </source>
</reference>
<dbReference type="EMBL" id="JAEAOA010000960">
    <property type="protein sequence ID" value="KAK3581730.1"/>
    <property type="molecule type" value="Genomic_DNA"/>
</dbReference>
<comment type="caution">
    <text evidence="3">The sequence shown here is derived from an EMBL/GenBank/DDBJ whole genome shotgun (WGS) entry which is preliminary data.</text>
</comment>
<name>A0AAE0VM33_9BIVA</name>
<feature type="compositionally biased region" description="Polar residues" evidence="1">
    <location>
        <begin position="627"/>
        <end position="636"/>
    </location>
</feature>
<evidence type="ECO:0000313" key="3">
    <source>
        <dbReference type="EMBL" id="KAK3581730.1"/>
    </source>
</evidence>
<protein>
    <recommendedName>
        <fullName evidence="2">Retrotransposon gag domain-containing protein</fullName>
    </recommendedName>
</protein>
<evidence type="ECO:0000259" key="2">
    <source>
        <dbReference type="Pfam" id="PF03732"/>
    </source>
</evidence>
<evidence type="ECO:0000256" key="1">
    <source>
        <dbReference type="SAM" id="MobiDB-lite"/>
    </source>
</evidence>
<sequence>MYQVAKQFTITNGIKFQSNPLEYVPICKAIHYYKRYQVPEQSTRICTKLQSNSLLQKVPSSRAIHKNMYQVAKQFTITKGTKFQSNPLEYVPSCKAIHYYKRYQVPEQSTRICTNLQSNSLLQKVPSSRAIHKNMYQVAKQVTITKSTKFQSNPLEYVPSCKAIHYYKRYQVPEQSTRICTKLQSNSLLQKVPSSRAIHLNMYQVAKQFTITKDFTPPGSARVQPSASFTPTTSLLLETAATYSSPVTLYPPLEPVSTVLTSAPRLSSKPISTPVLQSLPHDVLLDLTSSTFTPAPLPQPPRDTTSLPPAYSSQFDLGETTSPVLVPPERIPLSERQQSITQTFPTVSETRTFTVQPSSVNFSSPEHYSRSASIFGNNRSTPSGMSSALKLDVFTGDQSQNPTKWLDHFVQWAKFYDLSVEKVLNAFPFHLQGHAKVWYDTLPETVTSSWHFLVTAFKSRFHNDDVILDLSILQTQQGSSESVMDYLSRLFQIATNKTIPDQVLLAVALNGLKPSVKRIVMNKTPTNMAELRQAAVLAEKSIATTDTTDFSTLNTILNEVKQLKDEVKVANSKQTQDSISSIQTHAHVNVTKPPFRTPSTNYETSGQSFRPNTTYTSAPPAFPKSYPSRTPPSQSFRGPRYQPQPHNGYPTSCFRCGEQCRSRGPCRARNAQCHYCHKIGHFSRVCLSTRKQ</sequence>
<dbReference type="Proteomes" id="UP001195483">
    <property type="component" value="Unassembled WGS sequence"/>
</dbReference>
<evidence type="ECO:0000313" key="4">
    <source>
        <dbReference type="Proteomes" id="UP001195483"/>
    </source>
</evidence>